<dbReference type="GO" id="GO:0005975">
    <property type="term" value="P:carbohydrate metabolic process"/>
    <property type="evidence" value="ECO:0007669"/>
    <property type="project" value="InterPro"/>
</dbReference>
<proteinExistence type="inferred from homology"/>
<name>A0A1Y1RZD9_9SPIO</name>
<keyword evidence="4" id="KW-0326">Glycosidase</keyword>
<sequence>MYGRSFMLFTPSDTRRILWDSWLYNDNGTYHLFHLTKYSGRRSDAINHAVSSDLLNWKDLGPVIRMGTGRQWDAGFLLTGTVIRFRDSYYMFYGARRGHLQLLGLAVSPDLNRWEKYSEEPLLAPDPRWYETDVGGTPLHHAAWRDPCIQRDSQGTFHLFLCARVSEGGLNGGGAIAHAVSDNLLDWEIGPPVHVSGNYGFLEVPDVFFFHDRWYLLFSCGEWHSCRSREWPRGASGIRYLVSEGIDGPYIEPENSLLLGSPSGSLHNYAGRSIACPSNASEGRIFYYNNVFPNTLKNRGSFRGSWAMPKKMIFRNEKPELVLPKALSSLFLKDLYSMDLNSRNFTCHPQSDRNSRNWKHPDTETVEGSADRGFSVYLDLCDYDRLYISSQPEGACRSCGFLVHYSTEDNEGTAVMMDYEKSLLRICGCSIGEIGWIFVPVTEVPLPPGMRKTPATEDCLITLVLMGFFLDVYCNGTLTDSLHMSVNHGKWGFFAESGSVSFRKVRINGSRSSAP</sequence>
<comment type="caution">
    <text evidence="6">The sequence shown here is derived from an EMBL/GenBank/DDBJ whole genome shotgun (WGS) entry which is preliminary data.</text>
</comment>
<comment type="similarity">
    <text evidence="1">Belongs to the glycosyl hydrolase 32 family.</text>
</comment>
<gene>
    <name evidence="6" type="ORF">B4O97_06230</name>
</gene>
<dbReference type="PANTHER" id="PTHR43101:SF1">
    <property type="entry name" value="BETA-FRUCTOSIDASE"/>
    <property type="match status" value="1"/>
</dbReference>
<reference evidence="6 7" key="1">
    <citation type="submission" date="2017-03" db="EMBL/GenBank/DDBJ databases">
        <title>Draft Genome sequence of Marispirochaeta sp. strain JC444.</title>
        <authorList>
            <person name="Shivani Y."/>
            <person name="Subhash Y."/>
            <person name="Sasikala C."/>
            <person name="Ramana C."/>
        </authorList>
    </citation>
    <scope>NUCLEOTIDE SEQUENCE [LARGE SCALE GENOMIC DNA]</scope>
    <source>
        <strain evidence="6 7">JC444</strain>
    </source>
</reference>
<evidence type="ECO:0000259" key="5">
    <source>
        <dbReference type="Pfam" id="PF00251"/>
    </source>
</evidence>
<dbReference type="InterPro" id="IPR023296">
    <property type="entry name" value="Glyco_hydro_beta-prop_sf"/>
</dbReference>
<dbReference type="SMART" id="SM00640">
    <property type="entry name" value="Glyco_32"/>
    <property type="match status" value="1"/>
</dbReference>
<dbReference type="SUPFAM" id="SSF75005">
    <property type="entry name" value="Arabinanase/levansucrase/invertase"/>
    <property type="match status" value="1"/>
</dbReference>
<keyword evidence="7" id="KW-1185">Reference proteome</keyword>
<keyword evidence="3" id="KW-0378">Hydrolase</keyword>
<dbReference type="Proteomes" id="UP000192343">
    <property type="component" value="Unassembled WGS sequence"/>
</dbReference>
<accession>A0A1Y1RZD9</accession>
<evidence type="ECO:0000256" key="4">
    <source>
        <dbReference type="ARBA" id="ARBA00023295"/>
    </source>
</evidence>
<evidence type="ECO:0000313" key="7">
    <source>
        <dbReference type="Proteomes" id="UP000192343"/>
    </source>
</evidence>
<evidence type="ECO:0000313" key="6">
    <source>
        <dbReference type="EMBL" id="ORC36184.1"/>
    </source>
</evidence>
<dbReference type="InterPro" id="IPR001362">
    <property type="entry name" value="Glyco_hydro_32"/>
</dbReference>
<organism evidence="6 7">
    <name type="scientific">Marispirochaeta aestuarii</name>
    <dbReference type="NCBI Taxonomy" id="1963862"/>
    <lineage>
        <taxon>Bacteria</taxon>
        <taxon>Pseudomonadati</taxon>
        <taxon>Spirochaetota</taxon>
        <taxon>Spirochaetia</taxon>
        <taxon>Spirochaetales</taxon>
        <taxon>Spirochaetaceae</taxon>
        <taxon>Marispirochaeta</taxon>
    </lineage>
</organism>
<evidence type="ECO:0000256" key="2">
    <source>
        <dbReference type="ARBA" id="ARBA00012758"/>
    </source>
</evidence>
<dbReference type="GO" id="GO:0004564">
    <property type="term" value="F:beta-fructofuranosidase activity"/>
    <property type="evidence" value="ECO:0007669"/>
    <property type="project" value="UniProtKB-EC"/>
</dbReference>
<dbReference type="EC" id="3.2.1.26" evidence="2"/>
<dbReference type="AlphaFoldDB" id="A0A1Y1RZD9"/>
<dbReference type="STRING" id="1963862.B4O97_06230"/>
<protein>
    <recommendedName>
        <fullName evidence="2">beta-fructofuranosidase</fullName>
        <ecNumber evidence="2">3.2.1.26</ecNumber>
    </recommendedName>
</protein>
<evidence type="ECO:0000256" key="3">
    <source>
        <dbReference type="ARBA" id="ARBA00022801"/>
    </source>
</evidence>
<evidence type="ECO:0000256" key="1">
    <source>
        <dbReference type="ARBA" id="ARBA00009902"/>
    </source>
</evidence>
<dbReference type="InterPro" id="IPR051214">
    <property type="entry name" value="GH32_Enzymes"/>
</dbReference>
<dbReference type="Gene3D" id="2.115.10.20">
    <property type="entry name" value="Glycosyl hydrolase domain, family 43"/>
    <property type="match status" value="2"/>
</dbReference>
<feature type="domain" description="Glycosyl hydrolase family 32 N-terminal" evidence="5">
    <location>
        <begin position="26"/>
        <end position="214"/>
    </location>
</feature>
<dbReference type="PANTHER" id="PTHR43101">
    <property type="entry name" value="BETA-FRUCTOSIDASE"/>
    <property type="match status" value="1"/>
</dbReference>
<dbReference type="Pfam" id="PF00251">
    <property type="entry name" value="Glyco_hydro_32N"/>
    <property type="match status" value="1"/>
</dbReference>
<dbReference type="EMBL" id="MWQY01000006">
    <property type="protein sequence ID" value="ORC36184.1"/>
    <property type="molecule type" value="Genomic_DNA"/>
</dbReference>
<dbReference type="InterPro" id="IPR013148">
    <property type="entry name" value="Glyco_hydro_32_N"/>
</dbReference>